<keyword evidence="1" id="KW-1133">Transmembrane helix</keyword>
<name>A0A062UTX4_9EURY</name>
<evidence type="ECO:0000313" key="3">
    <source>
        <dbReference type="EMBL" id="KCZ70476.1"/>
    </source>
</evidence>
<reference evidence="3 4" key="1">
    <citation type="journal article" date="2013" name="Nature">
        <title>Anaerobic oxidation of methane coupled to nitrate reduction in a novel archaeal lineage.</title>
        <authorList>
            <person name="Haroon M.F."/>
            <person name="Hu S."/>
            <person name="Shi Y."/>
            <person name="Imelfort M."/>
            <person name="Keller J."/>
            <person name="Hugenholtz P."/>
            <person name="Yuan Z."/>
            <person name="Tyson G.W."/>
        </authorList>
    </citation>
    <scope>NUCLEOTIDE SEQUENCE [LARGE SCALE GENOMIC DNA]</scope>
    <source>
        <strain evidence="3 4">ANME-2d</strain>
    </source>
</reference>
<dbReference type="EMBL" id="JMIY01000008">
    <property type="protein sequence ID" value="KCZ70476.1"/>
    <property type="molecule type" value="Genomic_DNA"/>
</dbReference>
<dbReference type="Pfam" id="PF26596">
    <property type="entry name" value="PEF-CTERM_ARCH"/>
    <property type="match status" value="1"/>
</dbReference>
<gene>
    <name evidence="3" type="ORF">ANME2D_03391</name>
</gene>
<evidence type="ECO:0000259" key="2">
    <source>
        <dbReference type="Pfam" id="PF26596"/>
    </source>
</evidence>
<dbReference type="NCBIfam" id="TIGR03024">
    <property type="entry name" value="arch_PEF_CTERM"/>
    <property type="match status" value="1"/>
</dbReference>
<keyword evidence="4" id="KW-1185">Reference proteome</keyword>
<comment type="caution">
    <text evidence="3">The sequence shown here is derived from an EMBL/GenBank/DDBJ whole genome shotgun (WGS) entry which is preliminary data.</text>
</comment>
<keyword evidence="1" id="KW-0472">Membrane</keyword>
<feature type="domain" description="PEF-CTERM protein sorting" evidence="2">
    <location>
        <begin position="77"/>
        <end position="99"/>
    </location>
</feature>
<evidence type="ECO:0000256" key="1">
    <source>
        <dbReference type="SAM" id="Phobius"/>
    </source>
</evidence>
<organism evidence="3 4">
    <name type="scientific">Candidatus Methanoperedens nitratireducens</name>
    <dbReference type="NCBI Taxonomy" id="1392998"/>
    <lineage>
        <taxon>Archaea</taxon>
        <taxon>Methanobacteriati</taxon>
        <taxon>Methanobacteriota</taxon>
        <taxon>Stenosarchaea group</taxon>
        <taxon>Methanomicrobia</taxon>
        <taxon>Methanosarcinales</taxon>
        <taxon>ANME-2 cluster</taxon>
        <taxon>Candidatus Methanoperedentaceae</taxon>
        <taxon>Candidatus Methanoperedens</taxon>
    </lineage>
</organism>
<keyword evidence="1" id="KW-0812">Transmembrane</keyword>
<dbReference type="InterPro" id="IPR017474">
    <property type="entry name" value="PEF_CTERM_C"/>
</dbReference>
<protein>
    <recommendedName>
        <fullName evidence="2">PEF-CTERM protein sorting domain-containing protein</fullName>
    </recommendedName>
</protein>
<dbReference type="AlphaFoldDB" id="A0A062UTX4"/>
<sequence length="104" mass="11300">MTGVVATADTEAVLIDNSTEHRDDYFDVDTKIYTEGPNLSPSTSYNLTITDQGSSGNQRSIVAQDEGAMDPDTTYIIPEFPTIALPVAAALGIIFIIYNRIIEE</sequence>
<evidence type="ECO:0000313" key="4">
    <source>
        <dbReference type="Proteomes" id="UP000027153"/>
    </source>
</evidence>
<dbReference type="Proteomes" id="UP000027153">
    <property type="component" value="Unassembled WGS sequence"/>
</dbReference>
<proteinExistence type="predicted"/>
<accession>A0A062UTX4</accession>
<feature type="transmembrane region" description="Helical" evidence="1">
    <location>
        <begin position="80"/>
        <end position="98"/>
    </location>
</feature>